<dbReference type="InterPro" id="IPR029052">
    <property type="entry name" value="Metallo-depent_PP-like"/>
</dbReference>
<dbReference type="SUPFAM" id="SSF56300">
    <property type="entry name" value="Metallo-dependent phosphatases"/>
    <property type="match status" value="1"/>
</dbReference>
<dbReference type="RefSeq" id="WP_378113787.1">
    <property type="nucleotide sequence ID" value="NZ_JBHSNC010000056.1"/>
</dbReference>
<proteinExistence type="inferred from homology"/>
<organism evidence="5 6">
    <name type="scientific">Cohnella yongneupensis</name>
    <dbReference type="NCBI Taxonomy" id="425006"/>
    <lineage>
        <taxon>Bacteria</taxon>
        <taxon>Bacillati</taxon>
        <taxon>Bacillota</taxon>
        <taxon>Bacilli</taxon>
        <taxon>Bacillales</taxon>
        <taxon>Paenibacillaceae</taxon>
        <taxon>Cohnella</taxon>
    </lineage>
</organism>
<name>A0ABW0R3L3_9BACL</name>
<protein>
    <submittedName>
        <fullName evidence="5">CapA family protein</fullName>
    </submittedName>
</protein>
<dbReference type="PROSITE" id="PS51257">
    <property type="entry name" value="PROKAR_LIPOPROTEIN"/>
    <property type="match status" value="1"/>
</dbReference>
<gene>
    <name evidence="5" type="ORF">ACFPQ4_20610</name>
</gene>
<dbReference type="InterPro" id="IPR052169">
    <property type="entry name" value="CW_Biosynth-Accessory"/>
</dbReference>
<comment type="caution">
    <text evidence="5">The sequence shown here is derived from an EMBL/GenBank/DDBJ whole genome shotgun (WGS) entry which is preliminary data.</text>
</comment>
<feature type="chain" id="PRO_5045417699" evidence="3">
    <location>
        <begin position="26"/>
        <end position="422"/>
    </location>
</feature>
<comment type="similarity">
    <text evidence="1">Belongs to the CapA family.</text>
</comment>
<dbReference type="InterPro" id="IPR019079">
    <property type="entry name" value="Capsule_synth_CapA"/>
</dbReference>
<dbReference type="CDD" id="cd07381">
    <property type="entry name" value="MPP_CapA"/>
    <property type="match status" value="1"/>
</dbReference>
<keyword evidence="6" id="KW-1185">Reference proteome</keyword>
<evidence type="ECO:0000256" key="1">
    <source>
        <dbReference type="ARBA" id="ARBA00005662"/>
    </source>
</evidence>
<dbReference type="Proteomes" id="UP001596108">
    <property type="component" value="Unassembled WGS sequence"/>
</dbReference>
<sequence>MKYTRKFAWTGMMLSALLMSACSEATPSPAPPASERASPSDVSPSASATPNAKPVPSESPTEQAKEPTIREATLLAVGDIMAHSPQLPAYYDHESNRYTFDPWFDQVKPILQAGDWVFGNIETPLAGAELKYSGYPRFNAPAELADAIAGAGFQIVSTANNHTMDRGFPGVTRTLANVRKAGLVPVGTASDPNDAKRITIEERNGIRMGFMAYTYGTNGIPIPEDKPFAVNLIDSAAMRESIAELRRAGADVVTVSLHFGLEYHRMPSDAQIGLAHELIAAGSDIVLGSHPHVVQPYERVHVPASESADGVERNGVVIYSMGNFISNQSGDWKDVGLIFGVGVKKTEQPDGTSATEITQVTTTPTWVHIQTIAKQRHYTVIPMAQALAERNNATLSPQDYDKMKRLLDGINEHLTQPVGTTK</sequence>
<evidence type="ECO:0000313" key="5">
    <source>
        <dbReference type="EMBL" id="MFC5531826.1"/>
    </source>
</evidence>
<evidence type="ECO:0000259" key="4">
    <source>
        <dbReference type="SMART" id="SM00854"/>
    </source>
</evidence>
<keyword evidence="3" id="KW-0732">Signal</keyword>
<feature type="signal peptide" evidence="3">
    <location>
        <begin position="1"/>
        <end position="25"/>
    </location>
</feature>
<dbReference type="Gene3D" id="3.60.21.10">
    <property type="match status" value="1"/>
</dbReference>
<dbReference type="EMBL" id="JBHSNC010000056">
    <property type="protein sequence ID" value="MFC5531826.1"/>
    <property type="molecule type" value="Genomic_DNA"/>
</dbReference>
<feature type="compositionally biased region" description="Low complexity" evidence="2">
    <location>
        <begin position="24"/>
        <end position="50"/>
    </location>
</feature>
<reference evidence="6" key="1">
    <citation type="journal article" date="2019" name="Int. J. Syst. Evol. Microbiol.">
        <title>The Global Catalogue of Microorganisms (GCM) 10K type strain sequencing project: providing services to taxonomists for standard genome sequencing and annotation.</title>
        <authorList>
            <consortium name="The Broad Institute Genomics Platform"/>
            <consortium name="The Broad Institute Genome Sequencing Center for Infectious Disease"/>
            <person name="Wu L."/>
            <person name="Ma J."/>
        </authorList>
    </citation>
    <scope>NUCLEOTIDE SEQUENCE [LARGE SCALE GENOMIC DNA]</scope>
    <source>
        <strain evidence="6">CGMCC 1.18578</strain>
    </source>
</reference>
<evidence type="ECO:0000256" key="2">
    <source>
        <dbReference type="SAM" id="MobiDB-lite"/>
    </source>
</evidence>
<evidence type="ECO:0000313" key="6">
    <source>
        <dbReference type="Proteomes" id="UP001596108"/>
    </source>
</evidence>
<dbReference type="SMART" id="SM00854">
    <property type="entry name" value="PGA_cap"/>
    <property type="match status" value="1"/>
</dbReference>
<feature type="region of interest" description="Disordered" evidence="2">
    <location>
        <begin position="24"/>
        <end position="67"/>
    </location>
</feature>
<accession>A0ABW0R3L3</accession>
<dbReference type="Pfam" id="PF09587">
    <property type="entry name" value="PGA_cap"/>
    <property type="match status" value="1"/>
</dbReference>
<evidence type="ECO:0000256" key="3">
    <source>
        <dbReference type="SAM" id="SignalP"/>
    </source>
</evidence>
<dbReference type="PANTHER" id="PTHR33393:SF12">
    <property type="entry name" value="CAPSULE BIOSYNTHESIS PROTEIN CAPA"/>
    <property type="match status" value="1"/>
</dbReference>
<feature type="domain" description="Capsule synthesis protein CapA" evidence="4">
    <location>
        <begin position="73"/>
        <end position="328"/>
    </location>
</feature>
<dbReference type="PANTHER" id="PTHR33393">
    <property type="entry name" value="POLYGLUTAMINE SYNTHESIS ACCESSORY PROTEIN RV0574C-RELATED"/>
    <property type="match status" value="1"/>
</dbReference>